<accession>A0A512D3L9</accession>
<comment type="caution">
    <text evidence="1">The sequence shown here is derived from an EMBL/GenBank/DDBJ whole genome shotgun (WGS) entry which is preliminary data.</text>
</comment>
<dbReference type="EMBL" id="BJYX01000016">
    <property type="protein sequence ID" value="GEO31071.1"/>
    <property type="molecule type" value="Genomic_DNA"/>
</dbReference>
<organism evidence="1 2">
    <name type="scientific">Terrabacter aerolatus</name>
    <dbReference type="NCBI Taxonomy" id="422442"/>
    <lineage>
        <taxon>Bacteria</taxon>
        <taxon>Bacillati</taxon>
        <taxon>Actinomycetota</taxon>
        <taxon>Actinomycetes</taxon>
        <taxon>Micrococcales</taxon>
        <taxon>Intrasporangiaceae</taxon>
        <taxon>Terrabacter</taxon>
    </lineage>
</organism>
<evidence type="ECO:0008006" key="3">
    <source>
        <dbReference type="Google" id="ProtNLM"/>
    </source>
</evidence>
<keyword evidence="2" id="KW-1185">Reference proteome</keyword>
<gene>
    <name evidence="1" type="ORF">TAE01_28810</name>
</gene>
<dbReference type="Proteomes" id="UP000321534">
    <property type="component" value="Unassembled WGS sequence"/>
</dbReference>
<sequence>MSDQDQGIVQLLVDSVERPHAHKPVDWSAVDPDRLLLSAMLNSCAPALYLRVRDDPSAPDALVRRLQLAYSDQVRRHMMTLGELGLVTSVLDRSGIDSLVLKGPVLSERVWPRSDMRQYGDLDLLIDGRRLGEALKVLIAAGATLVDRNWLLIRRQMRAELSLRLPHGTRLDLHWNVVNEPDLRRAFRFPTATLLERSVPAGLEGIPARTLDPVDTVLHLAYHLVHSGGHRLVWAKDFDLALRRPGVDRELLAARARLGGTELALAAAEVRSRALRADPTGVGIPSAWTWLVRAVDRLRPVPLLPDTRFSGQIAFLNTRDTTLASVVALARDAFRSRPARDYAEPNLLHESHEDGPAREAYLAAVRESSEPGVV</sequence>
<dbReference type="RefSeq" id="WP_186815215.1">
    <property type="nucleotide sequence ID" value="NZ_BAAARO010000011.1"/>
</dbReference>
<protein>
    <recommendedName>
        <fullName evidence="3">Nucleotidyltransferase</fullName>
    </recommendedName>
</protein>
<proteinExistence type="predicted"/>
<name>A0A512D3L9_9MICO</name>
<dbReference type="AlphaFoldDB" id="A0A512D3L9"/>
<dbReference type="InterPro" id="IPR039498">
    <property type="entry name" value="NTP_transf_5"/>
</dbReference>
<evidence type="ECO:0000313" key="1">
    <source>
        <dbReference type="EMBL" id="GEO31071.1"/>
    </source>
</evidence>
<evidence type="ECO:0000313" key="2">
    <source>
        <dbReference type="Proteomes" id="UP000321534"/>
    </source>
</evidence>
<dbReference type="Pfam" id="PF14907">
    <property type="entry name" value="NTP_transf_5"/>
    <property type="match status" value="1"/>
</dbReference>
<reference evidence="1 2" key="1">
    <citation type="submission" date="2019-07" db="EMBL/GenBank/DDBJ databases">
        <title>Whole genome shotgun sequence of Terrabacter aerolatus NBRC 106305.</title>
        <authorList>
            <person name="Hosoyama A."/>
            <person name="Uohara A."/>
            <person name="Ohji S."/>
            <person name="Ichikawa N."/>
        </authorList>
    </citation>
    <scope>NUCLEOTIDE SEQUENCE [LARGE SCALE GENOMIC DNA]</scope>
    <source>
        <strain evidence="1 2">NBRC 106305</strain>
    </source>
</reference>